<reference evidence="9 10" key="1">
    <citation type="journal article" date="2021" name="Microorganisms">
        <title>Bacterial Dimethylsulfoniopropionate Biosynthesis in the East China Sea.</title>
        <authorList>
            <person name="Liu J."/>
            <person name="Zhang Y."/>
            <person name="Liu J."/>
            <person name="Zhong H."/>
            <person name="Williams B.T."/>
            <person name="Zheng Y."/>
            <person name="Curson A.R.J."/>
            <person name="Sun C."/>
            <person name="Sun H."/>
            <person name="Song D."/>
            <person name="Wagner Mackenzie B."/>
            <person name="Bermejo Martinez A."/>
            <person name="Todd J.D."/>
            <person name="Zhang X.H."/>
        </authorList>
    </citation>
    <scope>NUCLEOTIDE SEQUENCE [LARGE SCALE GENOMIC DNA]</scope>
    <source>
        <strain evidence="9 10">ESS08</strain>
    </source>
</reference>
<dbReference type="GO" id="GO:0005506">
    <property type="term" value="F:iron ion binding"/>
    <property type="evidence" value="ECO:0007669"/>
    <property type="project" value="UniProtKB-UniRule"/>
</dbReference>
<dbReference type="PANTHER" id="PTHR42752:SF1">
    <property type="entry name" value="IMIDAZOLONEPROPIONASE-RELATED"/>
    <property type="match status" value="1"/>
</dbReference>
<comment type="function">
    <text evidence="7">Catalyzes the hydrolytic cleavage of the carbon-nitrogen bond in imidazolone-5-propanoate to yield N-formimidoyl-L-glutamate. It is the third step in the universal histidine degradation pathway.</text>
</comment>
<organism evidence="9 10">
    <name type="scientific">Mesobacillus boroniphilus</name>
    <dbReference type="NCBI Taxonomy" id="308892"/>
    <lineage>
        <taxon>Bacteria</taxon>
        <taxon>Bacillati</taxon>
        <taxon>Bacillota</taxon>
        <taxon>Bacilli</taxon>
        <taxon>Bacillales</taxon>
        <taxon>Bacillaceae</taxon>
        <taxon>Mesobacillus</taxon>
    </lineage>
</organism>
<evidence type="ECO:0000256" key="1">
    <source>
        <dbReference type="ARBA" id="ARBA00012864"/>
    </source>
</evidence>
<feature type="binding site" evidence="7">
    <location>
        <position position="335"/>
    </location>
    <ligand>
        <name>N-formimidoyl-L-glutamate</name>
        <dbReference type="ChEBI" id="CHEBI:58928"/>
    </ligand>
</feature>
<feature type="binding site" evidence="7">
    <location>
        <position position="256"/>
    </location>
    <ligand>
        <name>Zn(2+)</name>
        <dbReference type="ChEBI" id="CHEBI:29105"/>
    </ligand>
</feature>
<dbReference type="Proteomes" id="UP000761411">
    <property type="component" value="Unassembled WGS sequence"/>
</dbReference>
<feature type="binding site" evidence="7">
    <location>
        <position position="256"/>
    </location>
    <ligand>
        <name>Fe(3+)</name>
        <dbReference type="ChEBI" id="CHEBI:29034"/>
    </ligand>
</feature>
<evidence type="ECO:0000313" key="10">
    <source>
        <dbReference type="Proteomes" id="UP000761411"/>
    </source>
</evidence>
<dbReference type="GO" id="GO:0050480">
    <property type="term" value="F:imidazolonepropionase activity"/>
    <property type="evidence" value="ECO:0007669"/>
    <property type="project" value="UniProtKB-UniRule"/>
</dbReference>
<comment type="similarity">
    <text evidence="7">Belongs to the metallo-dependent hydrolases superfamily. HutI family.</text>
</comment>
<feature type="binding site" evidence="7">
    <location>
        <position position="87"/>
    </location>
    <ligand>
        <name>Fe(3+)</name>
        <dbReference type="ChEBI" id="CHEBI:29034"/>
    </ligand>
</feature>
<keyword evidence="4 7" id="KW-0369">Histidine metabolism</keyword>
<feature type="binding site" evidence="7">
    <location>
        <position position="87"/>
    </location>
    <ligand>
        <name>Zn(2+)</name>
        <dbReference type="ChEBI" id="CHEBI:29105"/>
    </ligand>
</feature>
<dbReference type="Pfam" id="PF01979">
    <property type="entry name" value="Amidohydro_1"/>
    <property type="match status" value="1"/>
</dbReference>
<keyword evidence="10" id="KW-1185">Reference proteome</keyword>
<feature type="binding site" evidence="7">
    <location>
        <position position="259"/>
    </location>
    <ligand>
        <name>4-imidazolone-5-propanoate</name>
        <dbReference type="ChEBI" id="CHEBI:77893"/>
    </ligand>
</feature>
<evidence type="ECO:0000256" key="6">
    <source>
        <dbReference type="ARBA" id="ARBA00023004"/>
    </source>
</evidence>
<keyword evidence="7" id="KW-0963">Cytoplasm</keyword>
<dbReference type="Gene3D" id="2.30.40.10">
    <property type="entry name" value="Urease, subunit C, domain 1"/>
    <property type="match status" value="1"/>
</dbReference>
<evidence type="ECO:0000256" key="2">
    <source>
        <dbReference type="ARBA" id="ARBA00022723"/>
    </source>
</evidence>
<dbReference type="Gene3D" id="3.20.20.140">
    <property type="entry name" value="Metal-dependent hydrolases"/>
    <property type="match status" value="1"/>
</dbReference>
<sequence length="434" mass="47392">MKKKGWRRLTYDLIVHNIGQLILPKSSDKPLKGQEMKELNISENAAIGILDGKIAWLGSNAEAGSHKATERIDAQGKVVSPGLVDPHTHLVFGGSREHELLLKQAGVPYLEILAQGGGILSTVGSTKKATEEQLLQKASFHLERMISYGVTTLEAKSGYGLDAETELKQLRVIKKLKEKYPVSVVSTFLGAHAVPPDFKGKEDEFLEEMARLFDDIKEAELAEYVDIFCETGVFTIEQSRKFLQQAKEKGFGLKIHADEIDPLGGTELAVSLGAASADHLVAASDEGIRQLCEGNTVAVLLPGTTFYLGKDHFARARKMIDDGAAVALATDFNPGSCVTENLQMIMSLAALKLKMSAEEIWNAVTVNAAHAIGKASQAGILEEGRSADFVIWDVPNYKYIPYHFGVNHAQSVYHSGEKLWERTAYGEIQLSSAR</sequence>
<accession>A0A944CL72</accession>
<dbReference type="SUPFAM" id="SSF51338">
    <property type="entry name" value="Composite domain of metallo-dependent hydrolases"/>
    <property type="match status" value="1"/>
</dbReference>
<dbReference type="EC" id="3.5.2.7" evidence="1 7"/>
<comment type="caution">
    <text evidence="9">The sequence shown here is derived from an EMBL/GenBank/DDBJ whole genome shotgun (WGS) entry which is preliminary data.</text>
</comment>
<comment type="subcellular location">
    <subcellularLocation>
        <location evidence="7">Cytoplasm</location>
    </subcellularLocation>
</comment>
<proteinExistence type="inferred from homology"/>
<feature type="binding site" evidence="7">
    <location>
        <position position="89"/>
    </location>
    <ligand>
        <name>Zn(2+)</name>
        <dbReference type="ChEBI" id="CHEBI:29105"/>
    </ligand>
</feature>
<dbReference type="GO" id="GO:0019556">
    <property type="term" value="P:L-histidine catabolic process to glutamate and formamide"/>
    <property type="evidence" value="ECO:0007669"/>
    <property type="project" value="UniProtKB-UniRule"/>
</dbReference>
<feature type="binding site" evidence="7">
    <location>
        <position position="336"/>
    </location>
    <ligand>
        <name>4-imidazolone-5-propanoate</name>
        <dbReference type="ChEBI" id="CHEBI:77893"/>
    </ligand>
</feature>
<gene>
    <name evidence="7" type="primary">hutI</name>
    <name evidence="9" type="ORF">DYI25_08085</name>
</gene>
<dbReference type="PANTHER" id="PTHR42752">
    <property type="entry name" value="IMIDAZOLONEPROPIONASE"/>
    <property type="match status" value="1"/>
</dbReference>
<dbReference type="CDD" id="cd01296">
    <property type="entry name" value="Imidazolone-5PH"/>
    <property type="match status" value="1"/>
</dbReference>
<feature type="binding site" evidence="7">
    <location>
        <position position="159"/>
    </location>
    <ligand>
        <name>N-formimidoyl-L-glutamate</name>
        <dbReference type="ChEBI" id="CHEBI:58928"/>
    </ligand>
</feature>
<protein>
    <recommendedName>
        <fullName evidence="1 7">Imidazolonepropionase</fullName>
        <ecNumber evidence="1 7">3.5.2.7</ecNumber>
    </recommendedName>
    <alternativeName>
        <fullName evidence="7">Imidazolone-5-propionate hydrolase</fullName>
    </alternativeName>
</protein>
<dbReference type="AlphaFoldDB" id="A0A944CL72"/>
<keyword evidence="2 7" id="KW-0479">Metal-binding</keyword>
<feature type="domain" description="Amidohydrolase-related" evidence="8">
    <location>
        <begin position="78"/>
        <end position="407"/>
    </location>
</feature>
<dbReference type="InterPro" id="IPR006680">
    <property type="entry name" value="Amidohydro-rel"/>
</dbReference>
<dbReference type="GO" id="GO:0005737">
    <property type="term" value="C:cytoplasm"/>
    <property type="evidence" value="ECO:0007669"/>
    <property type="project" value="UniProtKB-SubCell"/>
</dbReference>
<evidence type="ECO:0000259" key="8">
    <source>
        <dbReference type="Pfam" id="PF01979"/>
    </source>
</evidence>
<comment type="catalytic activity">
    <reaction evidence="7">
        <text>4-imidazolone-5-propanoate + H2O = N-formimidoyl-L-glutamate</text>
        <dbReference type="Rhea" id="RHEA:23660"/>
        <dbReference type="ChEBI" id="CHEBI:15377"/>
        <dbReference type="ChEBI" id="CHEBI:58928"/>
        <dbReference type="ChEBI" id="CHEBI:77893"/>
        <dbReference type="EC" id="3.5.2.7"/>
    </reaction>
</comment>
<keyword evidence="3 7" id="KW-0378">Hydrolase</keyword>
<feature type="binding site" evidence="7">
    <location>
        <position position="159"/>
    </location>
    <ligand>
        <name>4-imidazolone-5-propanoate</name>
        <dbReference type="ChEBI" id="CHEBI:77893"/>
    </ligand>
</feature>
<feature type="binding site" evidence="7">
    <location>
        <position position="89"/>
    </location>
    <ligand>
        <name>Fe(3+)</name>
        <dbReference type="ChEBI" id="CHEBI:29034"/>
    </ligand>
</feature>
<dbReference type="InterPro" id="IPR032466">
    <property type="entry name" value="Metal_Hydrolase"/>
</dbReference>
<dbReference type="NCBIfam" id="TIGR01224">
    <property type="entry name" value="hutI"/>
    <property type="match status" value="1"/>
</dbReference>
<evidence type="ECO:0000256" key="3">
    <source>
        <dbReference type="ARBA" id="ARBA00022801"/>
    </source>
</evidence>
<keyword evidence="5 7" id="KW-0862">Zinc</keyword>
<name>A0A944CL72_9BACI</name>
<dbReference type="GO" id="GO:0008270">
    <property type="term" value="F:zinc ion binding"/>
    <property type="evidence" value="ECO:0007669"/>
    <property type="project" value="UniProtKB-UniRule"/>
</dbReference>
<comment type="cofactor">
    <cofactor evidence="7">
        <name>Zn(2+)</name>
        <dbReference type="ChEBI" id="CHEBI:29105"/>
    </cofactor>
    <cofactor evidence="7">
        <name>Fe(3+)</name>
        <dbReference type="ChEBI" id="CHEBI:29034"/>
    </cofactor>
    <text evidence="7">Binds 1 zinc or iron ion per subunit.</text>
</comment>
<dbReference type="FunFam" id="3.20.20.140:FF:000007">
    <property type="entry name" value="Imidazolonepropionase"/>
    <property type="match status" value="1"/>
</dbReference>
<dbReference type="InterPro" id="IPR011059">
    <property type="entry name" value="Metal-dep_hydrolase_composite"/>
</dbReference>
<dbReference type="EMBL" id="QTKX01000001">
    <property type="protein sequence ID" value="MBS8264391.1"/>
    <property type="molecule type" value="Genomic_DNA"/>
</dbReference>
<feature type="binding site" evidence="7">
    <location>
        <position position="192"/>
    </location>
    <ligand>
        <name>4-imidazolone-5-propanoate</name>
        <dbReference type="ChEBI" id="CHEBI:77893"/>
    </ligand>
</feature>
<feature type="binding site" evidence="7">
    <location>
        <position position="333"/>
    </location>
    <ligand>
        <name>N-formimidoyl-L-glutamate</name>
        <dbReference type="ChEBI" id="CHEBI:58928"/>
    </ligand>
</feature>
<evidence type="ECO:0000313" key="9">
    <source>
        <dbReference type="EMBL" id="MBS8264391.1"/>
    </source>
</evidence>
<evidence type="ECO:0000256" key="4">
    <source>
        <dbReference type="ARBA" id="ARBA00022808"/>
    </source>
</evidence>
<comment type="pathway">
    <text evidence="7">Amino-acid degradation; L-histidine degradation into L-glutamate; N-formimidoyl-L-glutamate from L-histidine: step 3/3.</text>
</comment>
<dbReference type="InterPro" id="IPR005920">
    <property type="entry name" value="HutI"/>
</dbReference>
<feature type="binding site" evidence="7">
    <location>
        <position position="331"/>
    </location>
    <ligand>
        <name>Fe(3+)</name>
        <dbReference type="ChEBI" id="CHEBI:29034"/>
    </ligand>
</feature>
<dbReference type="HAMAP" id="MF_00372">
    <property type="entry name" value="HutI"/>
    <property type="match status" value="1"/>
</dbReference>
<feature type="binding site" evidence="7">
    <location>
        <position position="331"/>
    </location>
    <ligand>
        <name>Zn(2+)</name>
        <dbReference type="ChEBI" id="CHEBI:29105"/>
    </ligand>
</feature>
<dbReference type="SUPFAM" id="SSF51556">
    <property type="entry name" value="Metallo-dependent hydrolases"/>
    <property type="match status" value="1"/>
</dbReference>
<feature type="binding site" evidence="7">
    <location>
        <position position="96"/>
    </location>
    <ligand>
        <name>4-imidazolone-5-propanoate</name>
        <dbReference type="ChEBI" id="CHEBI:77893"/>
    </ligand>
</feature>
<dbReference type="RefSeq" id="WP_213369488.1">
    <property type="nucleotide sequence ID" value="NZ_QTKX01000001.1"/>
</dbReference>
<evidence type="ECO:0000256" key="7">
    <source>
        <dbReference type="HAMAP-Rule" id="MF_00372"/>
    </source>
</evidence>
<evidence type="ECO:0000256" key="5">
    <source>
        <dbReference type="ARBA" id="ARBA00022833"/>
    </source>
</evidence>
<keyword evidence="6 7" id="KW-0408">Iron</keyword>